<feature type="transmembrane region" description="Helical" evidence="1">
    <location>
        <begin position="138"/>
        <end position="160"/>
    </location>
</feature>
<dbReference type="Proteomes" id="UP000190827">
    <property type="component" value="Unassembled WGS sequence"/>
</dbReference>
<protein>
    <recommendedName>
        <fullName evidence="4">DUF5134 domain-containing protein</fullName>
    </recommendedName>
</protein>
<evidence type="ECO:0000256" key="1">
    <source>
        <dbReference type="SAM" id="Phobius"/>
    </source>
</evidence>
<accession>A0ABY1LG09</accession>
<evidence type="ECO:0000313" key="2">
    <source>
        <dbReference type="EMBL" id="SKC36725.1"/>
    </source>
</evidence>
<reference evidence="2 3" key="1">
    <citation type="submission" date="2017-02" db="EMBL/GenBank/DDBJ databases">
        <authorList>
            <person name="Varghese N."/>
            <person name="Submissions S."/>
        </authorList>
    </citation>
    <scope>NUCLEOTIDE SEQUENCE [LARGE SCALE GENOMIC DNA]</scope>
    <source>
        <strain evidence="2 3">VKM Ac-1787</strain>
    </source>
</reference>
<feature type="transmembrane region" description="Helical" evidence="1">
    <location>
        <begin position="32"/>
        <end position="65"/>
    </location>
</feature>
<dbReference type="RefSeq" id="WP_079704307.1">
    <property type="nucleotide sequence ID" value="NZ_FUZO01000001.1"/>
</dbReference>
<gene>
    <name evidence="2" type="ORF">SAMN06295973_0180</name>
</gene>
<proteinExistence type="predicted"/>
<feature type="transmembrane region" description="Helical" evidence="1">
    <location>
        <begin position="169"/>
        <end position="189"/>
    </location>
</feature>
<comment type="caution">
    <text evidence="2">The sequence shown here is derived from an EMBL/GenBank/DDBJ whole genome shotgun (WGS) entry which is preliminary data.</text>
</comment>
<dbReference type="EMBL" id="FUZO01000001">
    <property type="protein sequence ID" value="SKC36725.1"/>
    <property type="molecule type" value="Genomic_DNA"/>
</dbReference>
<keyword evidence="1" id="KW-0472">Membrane</keyword>
<evidence type="ECO:0008006" key="4">
    <source>
        <dbReference type="Google" id="ProtNLM"/>
    </source>
</evidence>
<evidence type="ECO:0000313" key="3">
    <source>
        <dbReference type="Proteomes" id="UP000190827"/>
    </source>
</evidence>
<organism evidence="2 3">
    <name type="scientific">Plantibacter cousiniae</name>
    <name type="common">nom. nud.</name>
    <dbReference type="NCBI Taxonomy" id="199709"/>
    <lineage>
        <taxon>Bacteria</taxon>
        <taxon>Bacillati</taxon>
        <taxon>Actinomycetota</taxon>
        <taxon>Actinomycetes</taxon>
        <taxon>Micrococcales</taxon>
        <taxon>Microbacteriaceae</taxon>
        <taxon>Plantibacter</taxon>
    </lineage>
</organism>
<feature type="transmembrane region" description="Helical" evidence="1">
    <location>
        <begin position="100"/>
        <end position="118"/>
    </location>
</feature>
<keyword evidence="1" id="KW-1133">Transmembrane helix</keyword>
<keyword evidence="1" id="KW-0812">Transmembrane</keyword>
<sequence>MSEVLHLGALVPAAVGACCTVGGRRGPLDLVAAIVMLTAMLDLATGVGMLHPLLWAVVLIVLAVASAFRLRSIAGLPTPVDDALALAVTRHRAAMTVHTSGGLVIMAALVCTMAGHAAGSIYAGSGIHPAGHQIGSSALPAVLLAGGMAGFIALSTRIAVDAARRRERVVVVEVVSMTVSVVAMGLAAAL</sequence>
<name>A0ABY1LG09_9MICO</name>
<keyword evidence="3" id="KW-1185">Reference proteome</keyword>